<accession>A0A9D2SMJ9</accession>
<proteinExistence type="predicted"/>
<dbReference type="Proteomes" id="UP000823849">
    <property type="component" value="Unassembled WGS sequence"/>
</dbReference>
<evidence type="ECO:0000313" key="2">
    <source>
        <dbReference type="Proteomes" id="UP000823849"/>
    </source>
</evidence>
<dbReference type="AlphaFoldDB" id="A0A9D2SMJ9"/>
<comment type="caution">
    <text evidence="1">The sequence shown here is derived from an EMBL/GenBank/DDBJ whole genome shotgun (WGS) entry which is preliminary data.</text>
</comment>
<sequence length="74" mass="8006">MGVQEFERFSECEGGVLECCRKGAFIMPENGEKAFAYKFGNLSSGTRVICSFLKPACGDLLARVSVDSVVYDAA</sequence>
<gene>
    <name evidence="1" type="ORF">H9705_02940</name>
</gene>
<organism evidence="1 2">
    <name type="scientific">Candidatus Fusicatenibacter intestinigallinarum</name>
    <dbReference type="NCBI Taxonomy" id="2838598"/>
    <lineage>
        <taxon>Bacteria</taxon>
        <taxon>Bacillati</taxon>
        <taxon>Bacillota</taxon>
        <taxon>Clostridia</taxon>
        <taxon>Lachnospirales</taxon>
        <taxon>Lachnospiraceae</taxon>
        <taxon>Fusicatenibacter</taxon>
    </lineage>
</organism>
<evidence type="ECO:0000313" key="1">
    <source>
        <dbReference type="EMBL" id="HJC14774.1"/>
    </source>
</evidence>
<name>A0A9D2SMJ9_9FIRM</name>
<reference evidence="1" key="1">
    <citation type="journal article" date="2021" name="PeerJ">
        <title>Extensive microbial diversity within the chicken gut microbiome revealed by metagenomics and culture.</title>
        <authorList>
            <person name="Gilroy R."/>
            <person name="Ravi A."/>
            <person name="Getino M."/>
            <person name="Pursley I."/>
            <person name="Horton D.L."/>
            <person name="Alikhan N.F."/>
            <person name="Baker D."/>
            <person name="Gharbi K."/>
            <person name="Hall N."/>
            <person name="Watson M."/>
            <person name="Adriaenssens E.M."/>
            <person name="Foster-Nyarko E."/>
            <person name="Jarju S."/>
            <person name="Secka A."/>
            <person name="Antonio M."/>
            <person name="Oren A."/>
            <person name="Chaudhuri R.R."/>
            <person name="La Ragione R."/>
            <person name="Hildebrand F."/>
            <person name="Pallen M.J."/>
        </authorList>
    </citation>
    <scope>NUCLEOTIDE SEQUENCE</scope>
    <source>
        <strain evidence="1">CHK185-5351</strain>
    </source>
</reference>
<reference evidence="1" key="2">
    <citation type="submission" date="2021-04" db="EMBL/GenBank/DDBJ databases">
        <authorList>
            <person name="Gilroy R."/>
        </authorList>
    </citation>
    <scope>NUCLEOTIDE SEQUENCE</scope>
    <source>
        <strain evidence="1">CHK185-5351</strain>
    </source>
</reference>
<protein>
    <submittedName>
        <fullName evidence="1">Uncharacterized protein</fullName>
    </submittedName>
</protein>
<dbReference type="EMBL" id="DWWU01000012">
    <property type="protein sequence ID" value="HJC14774.1"/>
    <property type="molecule type" value="Genomic_DNA"/>
</dbReference>